<dbReference type="GO" id="GO:0009252">
    <property type="term" value="P:peptidoglycan biosynthetic process"/>
    <property type="evidence" value="ECO:0007669"/>
    <property type="project" value="UniProtKB-KW"/>
</dbReference>
<dbReference type="GO" id="GO:0071555">
    <property type="term" value="P:cell wall organization"/>
    <property type="evidence" value="ECO:0007669"/>
    <property type="project" value="UniProtKB-KW"/>
</dbReference>
<evidence type="ECO:0000256" key="1">
    <source>
        <dbReference type="ARBA" id="ARBA00004496"/>
    </source>
</evidence>
<evidence type="ECO:0000256" key="13">
    <source>
        <dbReference type="ARBA" id="ARBA00042443"/>
    </source>
</evidence>
<dbReference type="GO" id="GO:0051301">
    <property type="term" value="P:cell division"/>
    <property type="evidence" value="ECO:0007669"/>
    <property type="project" value="UniProtKB-KW"/>
</dbReference>
<dbReference type="PANTHER" id="PTHR43783:SF1">
    <property type="entry name" value="UDP-N-ACETYLGLUCOSAMINE 1-CARBOXYVINYLTRANSFERASE"/>
    <property type="match status" value="1"/>
</dbReference>
<evidence type="ECO:0000256" key="8">
    <source>
        <dbReference type="ARBA" id="ARBA00023306"/>
    </source>
</evidence>
<dbReference type="PANTHER" id="PTHR43783">
    <property type="entry name" value="UDP-N-ACETYLGLUCOSAMINE 1-CARBOXYVINYLTRANSFERASE"/>
    <property type="match status" value="1"/>
</dbReference>
<name>A0A1W1E2S8_9ZZZZ</name>
<reference evidence="17" key="1">
    <citation type="submission" date="2016-10" db="EMBL/GenBank/DDBJ databases">
        <authorList>
            <person name="de Groot N.N."/>
        </authorList>
    </citation>
    <scope>NUCLEOTIDE SEQUENCE</scope>
</reference>
<keyword evidence="4" id="KW-0132">Cell division</keyword>
<keyword evidence="7" id="KW-0573">Peptidoglycan synthesis</keyword>
<sequence length="419" mass="44658">MYKLVIHGGKPLKGTIKAAGSKNASLPILFSSILADSPLILNNTPVLSDISTTLRLLMSMGTDFILESDSSLFVDSSTLNNLVADYDLVKTMRASILVLGPMLTKYGKAKVSLPGGCAIGARPVNLHLKALEELGATIEVKNGYIHAEADGLIGADIHFDQISVTATENIIMAATLAKGTTTINNAAQEPEVSDLCYCLNKMGAKITGINTSVVTVEGVKKLNGVQYSVCSDRIESATYLVAAAITGGSITVKNTNPQVMHAVLDKLIEIGADIKTNKNSISLDMKGKRPKAVNIKTSTYPDFPTDMQAQFTALNTIAEGHSTITENIFENRFMHIPELIRMGANLSLEGNTVTCKGVKLLTGANLMATDLRASASLVLAGLAATGTTTIERVYHLDRGYETIEEKLKSLGANIERVQD</sequence>
<proteinExistence type="inferred from homology"/>
<dbReference type="CDD" id="cd01555">
    <property type="entry name" value="UdpNAET"/>
    <property type="match status" value="1"/>
</dbReference>
<feature type="domain" description="Enolpyruvate transferase" evidence="16">
    <location>
        <begin position="7"/>
        <end position="407"/>
    </location>
</feature>
<evidence type="ECO:0000256" key="14">
    <source>
        <dbReference type="ARBA" id="ARBA00042842"/>
    </source>
</evidence>
<dbReference type="NCBIfam" id="NF006873">
    <property type="entry name" value="PRK09369.1"/>
    <property type="match status" value="1"/>
</dbReference>
<keyword evidence="5 17" id="KW-0808">Transferase</keyword>
<keyword evidence="8" id="KW-0131">Cell cycle</keyword>
<comment type="subcellular location">
    <subcellularLocation>
        <location evidence="1">Cytoplasm</location>
    </subcellularLocation>
</comment>
<gene>
    <name evidence="17" type="ORF">MNB_SUP05-SYMBIONT-5-440</name>
</gene>
<dbReference type="HAMAP" id="MF_00111">
    <property type="entry name" value="MurA"/>
    <property type="match status" value="1"/>
</dbReference>
<dbReference type="EMBL" id="FPHZ01000134">
    <property type="protein sequence ID" value="SFV88157.1"/>
    <property type="molecule type" value="Genomic_DNA"/>
</dbReference>
<dbReference type="FunFam" id="3.65.10.10:FF:000002">
    <property type="entry name" value="UDP-N-acetylglucosamine 1-carboxyvinyltransferase"/>
    <property type="match status" value="1"/>
</dbReference>
<dbReference type="GO" id="GO:0019277">
    <property type="term" value="P:UDP-N-acetylgalactosamine biosynthetic process"/>
    <property type="evidence" value="ECO:0007669"/>
    <property type="project" value="InterPro"/>
</dbReference>
<organism evidence="17">
    <name type="scientific">hydrothermal vent metagenome</name>
    <dbReference type="NCBI Taxonomy" id="652676"/>
    <lineage>
        <taxon>unclassified sequences</taxon>
        <taxon>metagenomes</taxon>
        <taxon>ecological metagenomes</taxon>
    </lineage>
</organism>
<evidence type="ECO:0000256" key="7">
    <source>
        <dbReference type="ARBA" id="ARBA00022984"/>
    </source>
</evidence>
<comment type="pathway">
    <text evidence="2">Cell wall biogenesis; peptidoglycan biosynthesis.</text>
</comment>
<dbReference type="NCBIfam" id="TIGR01072">
    <property type="entry name" value="murA"/>
    <property type="match status" value="1"/>
</dbReference>
<evidence type="ECO:0000256" key="4">
    <source>
        <dbReference type="ARBA" id="ARBA00022618"/>
    </source>
</evidence>
<evidence type="ECO:0000256" key="15">
    <source>
        <dbReference type="ARBA" id="ARBA00047527"/>
    </source>
</evidence>
<evidence type="ECO:0000256" key="2">
    <source>
        <dbReference type="ARBA" id="ARBA00004752"/>
    </source>
</evidence>
<evidence type="ECO:0000259" key="16">
    <source>
        <dbReference type="Pfam" id="PF00275"/>
    </source>
</evidence>
<dbReference type="InterPro" id="IPR050068">
    <property type="entry name" value="MurA_subfamily"/>
</dbReference>
<evidence type="ECO:0000313" key="17">
    <source>
        <dbReference type="EMBL" id="SFV88157.1"/>
    </source>
</evidence>
<evidence type="ECO:0000256" key="9">
    <source>
        <dbReference type="ARBA" id="ARBA00023316"/>
    </source>
</evidence>
<evidence type="ECO:0000256" key="12">
    <source>
        <dbReference type="ARBA" id="ARBA00039754"/>
    </source>
</evidence>
<protein>
    <recommendedName>
        <fullName evidence="12">UDP-N-acetylglucosamine 1-carboxyvinyltransferase</fullName>
        <ecNumber evidence="11">2.5.1.7</ecNumber>
    </recommendedName>
    <alternativeName>
        <fullName evidence="13">Enoylpyruvate transferase</fullName>
    </alternativeName>
    <alternativeName>
        <fullName evidence="14">UDP-N-acetylglucosamine enolpyruvyl transferase</fullName>
    </alternativeName>
</protein>
<comment type="similarity">
    <text evidence="10">Belongs to the EPSP synthase family. MurA subfamily.</text>
</comment>
<dbReference type="Pfam" id="PF00275">
    <property type="entry name" value="EPSP_synthase"/>
    <property type="match status" value="1"/>
</dbReference>
<keyword evidence="3" id="KW-0963">Cytoplasm</keyword>
<dbReference type="AlphaFoldDB" id="A0A1W1E2S8"/>
<dbReference type="InterPro" id="IPR036968">
    <property type="entry name" value="Enolpyruvate_Tfrase_sf"/>
</dbReference>
<dbReference type="GO" id="GO:0008360">
    <property type="term" value="P:regulation of cell shape"/>
    <property type="evidence" value="ECO:0007669"/>
    <property type="project" value="UniProtKB-KW"/>
</dbReference>
<comment type="catalytic activity">
    <reaction evidence="15">
        <text>phosphoenolpyruvate + UDP-N-acetyl-alpha-D-glucosamine = UDP-N-acetyl-3-O-(1-carboxyvinyl)-alpha-D-glucosamine + phosphate</text>
        <dbReference type="Rhea" id="RHEA:18681"/>
        <dbReference type="ChEBI" id="CHEBI:43474"/>
        <dbReference type="ChEBI" id="CHEBI:57705"/>
        <dbReference type="ChEBI" id="CHEBI:58702"/>
        <dbReference type="ChEBI" id="CHEBI:68483"/>
        <dbReference type="EC" id="2.5.1.7"/>
    </reaction>
</comment>
<evidence type="ECO:0000256" key="6">
    <source>
        <dbReference type="ARBA" id="ARBA00022960"/>
    </source>
</evidence>
<evidence type="ECO:0000256" key="5">
    <source>
        <dbReference type="ARBA" id="ARBA00022679"/>
    </source>
</evidence>
<dbReference type="InterPro" id="IPR013792">
    <property type="entry name" value="RNA3'P_cycl/enolpyr_Trfase_a/b"/>
</dbReference>
<evidence type="ECO:0000256" key="3">
    <source>
        <dbReference type="ARBA" id="ARBA00022490"/>
    </source>
</evidence>
<dbReference type="SUPFAM" id="SSF55205">
    <property type="entry name" value="EPT/RTPC-like"/>
    <property type="match status" value="1"/>
</dbReference>
<evidence type="ECO:0000256" key="11">
    <source>
        <dbReference type="ARBA" id="ARBA00039108"/>
    </source>
</evidence>
<dbReference type="EC" id="2.5.1.7" evidence="11"/>
<dbReference type="InterPro" id="IPR001986">
    <property type="entry name" value="Enolpyruvate_Tfrase_dom"/>
</dbReference>
<dbReference type="GO" id="GO:0008760">
    <property type="term" value="F:UDP-N-acetylglucosamine 1-carboxyvinyltransferase activity"/>
    <property type="evidence" value="ECO:0007669"/>
    <property type="project" value="UniProtKB-EC"/>
</dbReference>
<keyword evidence="9" id="KW-0961">Cell wall biogenesis/degradation</keyword>
<dbReference type="Gene3D" id="3.65.10.10">
    <property type="entry name" value="Enolpyruvate transferase domain"/>
    <property type="match status" value="2"/>
</dbReference>
<keyword evidence="6" id="KW-0133">Cell shape</keyword>
<dbReference type="GO" id="GO:0005737">
    <property type="term" value="C:cytoplasm"/>
    <property type="evidence" value="ECO:0007669"/>
    <property type="project" value="UniProtKB-SubCell"/>
</dbReference>
<evidence type="ECO:0000256" key="10">
    <source>
        <dbReference type="ARBA" id="ARBA00038367"/>
    </source>
</evidence>
<accession>A0A1W1E2S8</accession>
<dbReference type="InterPro" id="IPR005750">
    <property type="entry name" value="UDP_GlcNAc_COvinyl_MurA"/>
</dbReference>